<protein>
    <submittedName>
        <fullName evidence="1">Uncharacterized protein</fullName>
    </submittedName>
</protein>
<dbReference type="Proteomes" id="UP000053676">
    <property type="component" value="Unassembled WGS sequence"/>
</dbReference>
<dbReference type="EMBL" id="KI657488">
    <property type="protein sequence ID" value="ETN86782.1"/>
    <property type="molecule type" value="Genomic_DNA"/>
</dbReference>
<evidence type="ECO:0000313" key="1">
    <source>
        <dbReference type="EMBL" id="ETN86782.1"/>
    </source>
</evidence>
<name>W2U0H0_NECAM</name>
<keyword evidence="2" id="KW-1185">Reference proteome</keyword>
<dbReference type="AlphaFoldDB" id="W2U0H0"/>
<evidence type="ECO:0000313" key="2">
    <source>
        <dbReference type="Proteomes" id="UP000053676"/>
    </source>
</evidence>
<dbReference type="KEGG" id="nai:NECAME_16126"/>
<organism evidence="1 2">
    <name type="scientific">Necator americanus</name>
    <name type="common">Human hookworm</name>
    <dbReference type="NCBI Taxonomy" id="51031"/>
    <lineage>
        <taxon>Eukaryota</taxon>
        <taxon>Metazoa</taxon>
        <taxon>Ecdysozoa</taxon>
        <taxon>Nematoda</taxon>
        <taxon>Chromadorea</taxon>
        <taxon>Rhabditida</taxon>
        <taxon>Rhabditina</taxon>
        <taxon>Rhabditomorpha</taxon>
        <taxon>Strongyloidea</taxon>
        <taxon>Ancylostomatidae</taxon>
        <taxon>Bunostominae</taxon>
        <taxon>Necator</taxon>
    </lineage>
</organism>
<sequence length="155" mass="17384">MNDLFSCLSKACEYIAAPLAAPALQNHPDELYSLSMQQPAQGVFPVAAPVMAIHCSKVQVLLWEHTHFEGKNAILEVVCIPTAQKKQPEKALLSSAALDVNNKVENSHRYKYAQFHVSDDAFDRDSCLLDHQCIPQDRYDDKADRIAYEPTKKGR</sequence>
<accession>W2U0H0</accession>
<reference evidence="2" key="1">
    <citation type="journal article" date="2014" name="Nat. Genet.">
        <title>Genome of the human hookworm Necator americanus.</title>
        <authorList>
            <person name="Tang Y.T."/>
            <person name="Gao X."/>
            <person name="Rosa B.A."/>
            <person name="Abubucker S."/>
            <person name="Hallsworth-Pepin K."/>
            <person name="Martin J."/>
            <person name="Tyagi R."/>
            <person name="Heizer E."/>
            <person name="Zhang X."/>
            <person name="Bhonagiri-Palsikar V."/>
            <person name="Minx P."/>
            <person name="Warren W.C."/>
            <person name="Wang Q."/>
            <person name="Zhan B."/>
            <person name="Hotez P.J."/>
            <person name="Sternberg P.W."/>
            <person name="Dougall A."/>
            <person name="Gaze S.T."/>
            <person name="Mulvenna J."/>
            <person name="Sotillo J."/>
            <person name="Ranganathan S."/>
            <person name="Rabelo E.M."/>
            <person name="Wilson R.K."/>
            <person name="Felgner P.L."/>
            <person name="Bethony J."/>
            <person name="Hawdon J.M."/>
            <person name="Gasser R.B."/>
            <person name="Loukas A."/>
            <person name="Mitreva M."/>
        </authorList>
    </citation>
    <scope>NUCLEOTIDE SEQUENCE [LARGE SCALE GENOMIC DNA]</scope>
</reference>
<proteinExistence type="predicted"/>
<gene>
    <name evidence="1" type="ORF">NECAME_16126</name>
</gene>